<accession>A0A2H0V506</accession>
<evidence type="ECO:0000313" key="2">
    <source>
        <dbReference type="Proteomes" id="UP000229901"/>
    </source>
</evidence>
<dbReference type="EMBL" id="PFAP01000017">
    <property type="protein sequence ID" value="PIR94135.1"/>
    <property type="molecule type" value="Genomic_DNA"/>
</dbReference>
<name>A0A2H0V506_9BACT</name>
<dbReference type="AlphaFoldDB" id="A0A2H0V506"/>
<gene>
    <name evidence="1" type="ORF">COT97_02830</name>
</gene>
<reference evidence="2" key="1">
    <citation type="submission" date="2017-09" db="EMBL/GenBank/DDBJ databases">
        <title>Depth-based differentiation of microbial function through sediment-hosted aquifers and enrichment of novel symbionts in the deep terrestrial subsurface.</title>
        <authorList>
            <person name="Probst A.J."/>
            <person name="Ladd B."/>
            <person name="Jarett J.K."/>
            <person name="Geller-Mcgrath D.E."/>
            <person name="Sieber C.M.K."/>
            <person name="Emerson J.B."/>
            <person name="Anantharaman K."/>
            <person name="Thomas B.C."/>
            <person name="Malmstrom R."/>
            <person name="Stieglmeier M."/>
            <person name="Klingl A."/>
            <person name="Woyke T."/>
            <person name="Ryan C.M."/>
            <person name="Banfield J.F."/>
        </authorList>
    </citation>
    <scope>NUCLEOTIDE SEQUENCE [LARGE SCALE GENOMIC DNA]</scope>
</reference>
<proteinExistence type="predicted"/>
<organism evidence="1 2">
    <name type="scientific">Candidatus Falkowbacteria bacterium CG10_big_fil_rev_8_21_14_0_10_39_11</name>
    <dbReference type="NCBI Taxonomy" id="1974565"/>
    <lineage>
        <taxon>Bacteria</taxon>
        <taxon>Candidatus Falkowiibacteriota</taxon>
    </lineage>
</organism>
<evidence type="ECO:0000313" key="1">
    <source>
        <dbReference type="EMBL" id="PIR94135.1"/>
    </source>
</evidence>
<sequence>MIVLVIIIAAWFSIVAIRGFLSGLNHFNATYTTWRTESLKVEAEGCLDEAWLQINRDASYVGAVLGNCQIAVTPNAGKFDIIVQVSSDDYNYEINSNVSREPFVVNNWE</sequence>
<comment type="caution">
    <text evidence="1">The sequence shown here is derived from an EMBL/GenBank/DDBJ whole genome shotgun (WGS) entry which is preliminary data.</text>
</comment>
<dbReference type="Proteomes" id="UP000229901">
    <property type="component" value="Unassembled WGS sequence"/>
</dbReference>
<protein>
    <submittedName>
        <fullName evidence="1">Uncharacterized protein</fullName>
    </submittedName>
</protein>